<evidence type="ECO:0000256" key="1">
    <source>
        <dbReference type="SAM" id="MobiDB-lite"/>
    </source>
</evidence>
<feature type="non-terminal residue" evidence="2">
    <location>
        <position position="1"/>
    </location>
</feature>
<sequence>DETRLPFDNSTDNSRRFRSRFATEEQPTSTSIQANDSFNLNQSELVPNRRRHRVNCKPTGKIVWNEVCRFTVLD</sequence>
<evidence type="ECO:0000313" key="2">
    <source>
        <dbReference type="EMBL" id="CAF4558387.1"/>
    </source>
</evidence>
<protein>
    <submittedName>
        <fullName evidence="2">Uncharacterized protein</fullName>
    </submittedName>
</protein>
<dbReference type="Proteomes" id="UP000682733">
    <property type="component" value="Unassembled WGS sequence"/>
</dbReference>
<proteinExistence type="predicted"/>
<comment type="caution">
    <text evidence="2">The sequence shown here is derived from an EMBL/GenBank/DDBJ whole genome shotgun (WGS) entry which is preliminary data.</text>
</comment>
<feature type="region of interest" description="Disordered" evidence="1">
    <location>
        <begin position="1"/>
        <end position="36"/>
    </location>
</feature>
<gene>
    <name evidence="2" type="ORF">TMI583_LOCUS49854</name>
</gene>
<reference evidence="2" key="1">
    <citation type="submission" date="2021-02" db="EMBL/GenBank/DDBJ databases">
        <authorList>
            <person name="Nowell W R."/>
        </authorList>
    </citation>
    <scope>NUCLEOTIDE SEQUENCE</scope>
</reference>
<name>A0A8S2YLB7_9BILA</name>
<evidence type="ECO:0000313" key="3">
    <source>
        <dbReference type="Proteomes" id="UP000682733"/>
    </source>
</evidence>
<organism evidence="2 3">
    <name type="scientific">Didymodactylos carnosus</name>
    <dbReference type="NCBI Taxonomy" id="1234261"/>
    <lineage>
        <taxon>Eukaryota</taxon>
        <taxon>Metazoa</taxon>
        <taxon>Spiralia</taxon>
        <taxon>Gnathifera</taxon>
        <taxon>Rotifera</taxon>
        <taxon>Eurotatoria</taxon>
        <taxon>Bdelloidea</taxon>
        <taxon>Philodinida</taxon>
        <taxon>Philodinidae</taxon>
        <taxon>Didymodactylos</taxon>
    </lineage>
</organism>
<dbReference type="AlphaFoldDB" id="A0A8S2YLB7"/>
<dbReference type="EMBL" id="CAJOBA010112739">
    <property type="protein sequence ID" value="CAF4558387.1"/>
    <property type="molecule type" value="Genomic_DNA"/>
</dbReference>
<feature type="compositionally biased region" description="Polar residues" evidence="1">
    <location>
        <begin position="25"/>
        <end position="36"/>
    </location>
</feature>
<accession>A0A8S2YLB7</accession>